<dbReference type="Gene3D" id="1.20.5.4130">
    <property type="match status" value="1"/>
</dbReference>
<evidence type="ECO:0000256" key="6">
    <source>
        <dbReference type="ARBA" id="ARBA00022840"/>
    </source>
</evidence>
<evidence type="ECO:0000256" key="1">
    <source>
        <dbReference type="ARBA" id="ARBA00008894"/>
    </source>
</evidence>
<dbReference type="SUPFAM" id="SSF52540">
    <property type="entry name" value="P-loop containing nucleoside triphosphate hydrolases"/>
    <property type="match status" value="1"/>
</dbReference>
<gene>
    <name evidence="12" type="ORF">PHJA_001845000</name>
</gene>
<sequence length="930" mass="106600">MAELALSATLVLLEIVPPFLDKLNLRDEVRNDIRSMKSWLTFMMAFMEESYGREGGQLQEDQVKKARDIAYKIEDVMEEFILHSPQYTFHNHDVTRKAHSWAHSIRHGFPLSGIREKIVSINRDIDDFKSQNKLERCSSQRPSSSSSRNRNGLRASPLLLDDEMVGYEEPKKEFSGRLVDREKKLVRLAVAGPTGSGKTTFVKNVYWKREICKKFDCQAWVYVSRNVDLEELFTSMLQQFCYSSHKPYPAHDGSNTLTKIHKFLSGKRYIVVLDDVSRKEDWDDITNALPDPLRGSRIIVTTSSTVVASSVCKSSNDHIYSLNGLEWLEGWTLFCRIAFPDINRECPSELKDCSVRIVKRCEGLPLAIVAIGKALEQKKSRVPNEWEKFHDSLLGSDIKTDPNLFVITNALLPSYMDLSSKLKSCLLYFSIFPEDHSVTRGRLIRLWVAEGFVMGTDDQTAEEVAEDYLNELINRNLVHVSKWDFDGRPKNCRVSNLVLKFIIGKCKDENFATISPTENANQSQRIRRLSISTCFPQYTNYGSVRSLFMLPMIWNLYVHDVLDQDTDLGCVRSMLQSRLRKTSSPNFEETLRALKLVRILDFQGAPLTEFPRDIARLSILKYLNLSDTQIKMIPGSIEKLSYLETLDLKQTDVTQLPKEISHLHKLRHLLAYKKNDRNFVWSAPVQGVDISPGICNLTNLQKLSVVKVDKTGQILNDLKKMTQLRKLGLTCLKPEHCIELYASIGSMKNLVTLSLCSTTKEVHLQLDVMSYLPGDTLQRLYLNGRLNEIPDSISSLYNLRRIGLKWSRMERSPLKALQRLQNLMEVQLVDCYIGGELIFEASCLKKLKILVIEELAQLHTIVIQDGAMPELKEISLRRCPKLMMCPLGIVNLTKVEELTLYDMANELIARLKQDGEDHWMVEHIRVVHSR</sequence>
<keyword evidence="2" id="KW-0433">Leucine-rich repeat</keyword>
<dbReference type="InterPro" id="IPR042197">
    <property type="entry name" value="Apaf_helical"/>
</dbReference>
<accession>A0A830CD25</accession>
<feature type="compositionally biased region" description="Low complexity" evidence="7">
    <location>
        <begin position="139"/>
        <end position="153"/>
    </location>
</feature>
<feature type="domain" description="Disease resistance N-terminal" evidence="9">
    <location>
        <begin position="21"/>
        <end position="86"/>
    </location>
</feature>
<dbReference type="GO" id="GO:0005524">
    <property type="term" value="F:ATP binding"/>
    <property type="evidence" value="ECO:0007669"/>
    <property type="project" value="UniProtKB-KW"/>
</dbReference>
<comment type="similarity">
    <text evidence="1">Belongs to the disease resistance NB-LRR family.</text>
</comment>
<keyword evidence="5" id="KW-0611">Plant defense</keyword>
<proteinExistence type="inferred from homology"/>
<dbReference type="FunFam" id="1.10.10.10:FF:000322">
    <property type="entry name" value="Probable disease resistance protein At1g63360"/>
    <property type="match status" value="1"/>
</dbReference>
<keyword evidence="6" id="KW-0067">ATP-binding</keyword>
<dbReference type="AlphaFoldDB" id="A0A830CD25"/>
<dbReference type="Gene3D" id="3.40.50.300">
    <property type="entry name" value="P-loop containing nucleotide triphosphate hydrolases"/>
    <property type="match status" value="1"/>
</dbReference>
<evidence type="ECO:0000256" key="7">
    <source>
        <dbReference type="SAM" id="MobiDB-lite"/>
    </source>
</evidence>
<keyword evidence="13" id="KW-1185">Reference proteome</keyword>
<dbReference type="Pfam" id="PF18052">
    <property type="entry name" value="Rx_N"/>
    <property type="match status" value="1"/>
</dbReference>
<evidence type="ECO:0000256" key="3">
    <source>
        <dbReference type="ARBA" id="ARBA00022737"/>
    </source>
</evidence>
<evidence type="ECO:0000313" key="12">
    <source>
        <dbReference type="EMBL" id="GFP97009.1"/>
    </source>
</evidence>
<dbReference type="InterPro" id="IPR044974">
    <property type="entry name" value="Disease_R_plants"/>
</dbReference>
<dbReference type="FunFam" id="3.40.50.300:FF:001091">
    <property type="entry name" value="Probable disease resistance protein At1g61300"/>
    <property type="match status" value="1"/>
</dbReference>
<dbReference type="Pfam" id="PF23598">
    <property type="entry name" value="LRR_14"/>
    <property type="match status" value="1"/>
</dbReference>
<protein>
    <submittedName>
        <fullName evidence="12">Disease resistance protein rpm1</fullName>
    </submittedName>
</protein>
<dbReference type="Gene3D" id="1.10.10.10">
    <property type="entry name" value="Winged helix-like DNA-binding domain superfamily/Winged helix DNA-binding domain"/>
    <property type="match status" value="1"/>
</dbReference>
<dbReference type="InterPro" id="IPR002182">
    <property type="entry name" value="NB-ARC"/>
</dbReference>
<dbReference type="SUPFAM" id="SSF52058">
    <property type="entry name" value="L domain-like"/>
    <property type="match status" value="1"/>
</dbReference>
<dbReference type="Pfam" id="PF23559">
    <property type="entry name" value="WHD_DRP"/>
    <property type="match status" value="1"/>
</dbReference>
<keyword evidence="3" id="KW-0677">Repeat</keyword>
<evidence type="ECO:0000259" key="11">
    <source>
        <dbReference type="Pfam" id="PF23598"/>
    </source>
</evidence>
<evidence type="ECO:0000256" key="2">
    <source>
        <dbReference type="ARBA" id="ARBA00022614"/>
    </source>
</evidence>
<dbReference type="Pfam" id="PF00931">
    <property type="entry name" value="NB-ARC"/>
    <property type="match status" value="1"/>
</dbReference>
<name>A0A830CD25_9LAMI</name>
<feature type="domain" description="Disease resistance R13L4/SHOC-2-like LRR" evidence="11">
    <location>
        <begin position="590"/>
        <end position="900"/>
    </location>
</feature>
<dbReference type="InterPro" id="IPR032675">
    <property type="entry name" value="LRR_dom_sf"/>
</dbReference>
<dbReference type="GO" id="GO:0098542">
    <property type="term" value="P:defense response to other organism"/>
    <property type="evidence" value="ECO:0007669"/>
    <property type="project" value="TreeGrafter"/>
</dbReference>
<evidence type="ECO:0000259" key="10">
    <source>
        <dbReference type="Pfam" id="PF23559"/>
    </source>
</evidence>
<dbReference type="Proteomes" id="UP000653305">
    <property type="component" value="Unassembled WGS sequence"/>
</dbReference>
<dbReference type="PANTHER" id="PTHR23155:SF1205">
    <property type="entry name" value="DISEASE RESISTANCE PROTEIN RPM1"/>
    <property type="match status" value="1"/>
</dbReference>
<dbReference type="PANTHER" id="PTHR23155">
    <property type="entry name" value="DISEASE RESISTANCE PROTEIN RP"/>
    <property type="match status" value="1"/>
</dbReference>
<evidence type="ECO:0000256" key="5">
    <source>
        <dbReference type="ARBA" id="ARBA00022821"/>
    </source>
</evidence>
<dbReference type="Gene3D" id="1.10.8.430">
    <property type="entry name" value="Helical domain of apoptotic protease-activating factors"/>
    <property type="match status" value="1"/>
</dbReference>
<feature type="domain" description="NB-ARC" evidence="8">
    <location>
        <begin position="170"/>
        <end position="340"/>
    </location>
</feature>
<keyword evidence="4" id="KW-0547">Nucleotide-binding</keyword>
<dbReference type="InterPro" id="IPR041118">
    <property type="entry name" value="Rx_N"/>
</dbReference>
<dbReference type="OrthoDB" id="690341at2759"/>
<dbReference type="InterPro" id="IPR027417">
    <property type="entry name" value="P-loop_NTPase"/>
</dbReference>
<reference evidence="12" key="1">
    <citation type="submission" date="2020-07" db="EMBL/GenBank/DDBJ databases">
        <title>Ethylene signaling mediates host invasion by parasitic plants.</title>
        <authorList>
            <person name="Yoshida S."/>
        </authorList>
    </citation>
    <scope>NUCLEOTIDE SEQUENCE</scope>
    <source>
        <strain evidence="12">Okayama</strain>
    </source>
</reference>
<evidence type="ECO:0000259" key="9">
    <source>
        <dbReference type="Pfam" id="PF18052"/>
    </source>
</evidence>
<dbReference type="PRINTS" id="PR00364">
    <property type="entry name" value="DISEASERSIST"/>
</dbReference>
<dbReference type="InterPro" id="IPR058922">
    <property type="entry name" value="WHD_DRP"/>
</dbReference>
<dbReference type="InterPro" id="IPR036388">
    <property type="entry name" value="WH-like_DNA-bd_sf"/>
</dbReference>
<dbReference type="InterPro" id="IPR055414">
    <property type="entry name" value="LRR_R13L4/SHOC2-like"/>
</dbReference>
<dbReference type="GO" id="GO:0051607">
    <property type="term" value="P:defense response to virus"/>
    <property type="evidence" value="ECO:0007669"/>
    <property type="project" value="UniProtKB-ARBA"/>
</dbReference>
<feature type="region of interest" description="Disordered" evidence="7">
    <location>
        <begin position="132"/>
        <end position="153"/>
    </location>
</feature>
<comment type="caution">
    <text evidence="12">The sequence shown here is derived from an EMBL/GenBank/DDBJ whole genome shotgun (WGS) entry which is preliminary data.</text>
</comment>
<evidence type="ECO:0000256" key="4">
    <source>
        <dbReference type="ARBA" id="ARBA00022741"/>
    </source>
</evidence>
<dbReference type="Gene3D" id="3.80.10.10">
    <property type="entry name" value="Ribonuclease Inhibitor"/>
    <property type="match status" value="1"/>
</dbReference>
<organism evidence="12 13">
    <name type="scientific">Phtheirospermum japonicum</name>
    <dbReference type="NCBI Taxonomy" id="374723"/>
    <lineage>
        <taxon>Eukaryota</taxon>
        <taxon>Viridiplantae</taxon>
        <taxon>Streptophyta</taxon>
        <taxon>Embryophyta</taxon>
        <taxon>Tracheophyta</taxon>
        <taxon>Spermatophyta</taxon>
        <taxon>Magnoliopsida</taxon>
        <taxon>eudicotyledons</taxon>
        <taxon>Gunneridae</taxon>
        <taxon>Pentapetalae</taxon>
        <taxon>asterids</taxon>
        <taxon>lamiids</taxon>
        <taxon>Lamiales</taxon>
        <taxon>Orobanchaceae</taxon>
        <taxon>Orobanchaceae incertae sedis</taxon>
        <taxon>Phtheirospermum</taxon>
    </lineage>
</organism>
<feature type="domain" description="Disease resistance protein winged helix" evidence="10">
    <location>
        <begin position="431"/>
        <end position="501"/>
    </location>
</feature>
<evidence type="ECO:0000259" key="8">
    <source>
        <dbReference type="Pfam" id="PF00931"/>
    </source>
</evidence>
<dbReference type="EMBL" id="BMAC01000468">
    <property type="protein sequence ID" value="GFP97009.1"/>
    <property type="molecule type" value="Genomic_DNA"/>
</dbReference>
<dbReference type="GO" id="GO:0043531">
    <property type="term" value="F:ADP binding"/>
    <property type="evidence" value="ECO:0007669"/>
    <property type="project" value="InterPro"/>
</dbReference>
<evidence type="ECO:0000313" key="13">
    <source>
        <dbReference type="Proteomes" id="UP000653305"/>
    </source>
</evidence>